<organism evidence="7 8">
    <name type="scientific">Aquamicrobium soli</name>
    <dbReference type="NCBI Taxonomy" id="1811518"/>
    <lineage>
        <taxon>Bacteria</taxon>
        <taxon>Pseudomonadati</taxon>
        <taxon>Pseudomonadota</taxon>
        <taxon>Alphaproteobacteria</taxon>
        <taxon>Hyphomicrobiales</taxon>
        <taxon>Phyllobacteriaceae</taxon>
        <taxon>Aquamicrobium</taxon>
    </lineage>
</organism>
<feature type="domain" description="HTH lysR-type" evidence="6">
    <location>
        <begin position="2"/>
        <end position="59"/>
    </location>
</feature>
<keyword evidence="4" id="KW-0010">Activator</keyword>
<dbReference type="EMBL" id="JBHRTK010000012">
    <property type="protein sequence ID" value="MFC3206539.1"/>
    <property type="molecule type" value="Genomic_DNA"/>
</dbReference>
<dbReference type="Gene3D" id="3.40.190.10">
    <property type="entry name" value="Periplasmic binding protein-like II"/>
    <property type="match status" value="2"/>
</dbReference>
<dbReference type="Proteomes" id="UP001595583">
    <property type="component" value="Unassembled WGS sequence"/>
</dbReference>
<sequence length="308" mass="34077">MVSLKQIRYFDAVARCGHFGAAAEECGVTQPALSMQIQELEKFLGVALFERGRGPVMLTNSGRSIALRAARMLADARDIVDLARQDGRPLSGRLGLGVIPSVAPYILPGLLPSIRTAYPDLDLSLRETQTQFLLRELLDGSLDLLLLALPIEDPAVETLRLFDDRFLLAMPRSKKMTNHVRATPDMVERDKLLLLEEGHCFRDQALTFCGLRQVENAATFGVSSLSTLLEMVANGFGMTLIPEMSVGLETRRENIHLMRFEDPEPKRTIGLAWRKSSPRKQDFVELGEIITASAGHLMPGDSRNLPAP</sequence>
<dbReference type="Gene3D" id="1.10.10.10">
    <property type="entry name" value="Winged helix-like DNA-binding domain superfamily/Winged helix DNA-binding domain"/>
    <property type="match status" value="1"/>
</dbReference>
<evidence type="ECO:0000256" key="1">
    <source>
        <dbReference type="ARBA" id="ARBA00009437"/>
    </source>
</evidence>
<keyword evidence="8" id="KW-1185">Reference proteome</keyword>
<evidence type="ECO:0000256" key="4">
    <source>
        <dbReference type="ARBA" id="ARBA00023159"/>
    </source>
</evidence>
<evidence type="ECO:0000259" key="6">
    <source>
        <dbReference type="PROSITE" id="PS50931"/>
    </source>
</evidence>
<keyword evidence="2" id="KW-0805">Transcription regulation</keyword>
<dbReference type="PROSITE" id="PS50931">
    <property type="entry name" value="HTH_LYSR"/>
    <property type="match status" value="1"/>
</dbReference>
<keyword evidence="5" id="KW-0804">Transcription</keyword>
<evidence type="ECO:0000313" key="8">
    <source>
        <dbReference type="Proteomes" id="UP001595583"/>
    </source>
</evidence>
<dbReference type="InterPro" id="IPR036390">
    <property type="entry name" value="WH_DNA-bd_sf"/>
</dbReference>
<dbReference type="PANTHER" id="PTHR30346">
    <property type="entry name" value="TRANSCRIPTIONAL DUAL REGULATOR HCAR-RELATED"/>
    <property type="match status" value="1"/>
</dbReference>
<dbReference type="InterPro" id="IPR000847">
    <property type="entry name" value="LysR_HTH_N"/>
</dbReference>
<keyword evidence="3" id="KW-0238">DNA-binding</keyword>
<evidence type="ECO:0000313" key="7">
    <source>
        <dbReference type="EMBL" id="MFC3206539.1"/>
    </source>
</evidence>
<dbReference type="Pfam" id="PF00126">
    <property type="entry name" value="HTH_1"/>
    <property type="match status" value="1"/>
</dbReference>
<evidence type="ECO:0000256" key="3">
    <source>
        <dbReference type="ARBA" id="ARBA00023125"/>
    </source>
</evidence>
<comment type="caution">
    <text evidence="7">The sequence shown here is derived from an EMBL/GenBank/DDBJ whole genome shotgun (WGS) entry which is preliminary data.</text>
</comment>
<name>A0ABV7K888_9HYPH</name>
<gene>
    <name evidence="7" type="ORF">ACFOHJ_09990</name>
</gene>
<evidence type="ECO:0000256" key="2">
    <source>
        <dbReference type="ARBA" id="ARBA00023015"/>
    </source>
</evidence>
<dbReference type="RefSeq" id="WP_378220355.1">
    <property type="nucleotide sequence ID" value="NZ_JBHRTK010000012.1"/>
</dbReference>
<dbReference type="PRINTS" id="PR00039">
    <property type="entry name" value="HTHLYSR"/>
</dbReference>
<dbReference type="CDD" id="cd08411">
    <property type="entry name" value="PBP2_OxyR"/>
    <property type="match status" value="1"/>
</dbReference>
<dbReference type="Pfam" id="PF03466">
    <property type="entry name" value="LysR_substrate"/>
    <property type="match status" value="1"/>
</dbReference>
<dbReference type="InterPro" id="IPR036388">
    <property type="entry name" value="WH-like_DNA-bd_sf"/>
</dbReference>
<dbReference type="InterPro" id="IPR005119">
    <property type="entry name" value="LysR_subst-bd"/>
</dbReference>
<evidence type="ECO:0000256" key="5">
    <source>
        <dbReference type="ARBA" id="ARBA00023163"/>
    </source>
</evidence>
<dbReference type="PANTHER" id="PTHR30346:SF26">
    <property type="entry name" value="HYDROGEN PEROXIDE-INDUCIBLE GENES ACTIVATOR"/>
    <property type="match status" value="1"/>
</dbReference>
<protein>
    <submittedName>
        <fullName evidence="7">Hydrogen peroxide-inducible genes activator</fullName>
    </submittedName>
</protein>
<dbReference type="SUPFAM" id="SSF46785">
    <property type="entry name" value="Winged helix' DNA-binding domain"/>
    <property type="match status" value="1"/>
</dbReference>
<accession>A0ABV7K888</accession>
<reference evidence="8" key="1">
    <citation type="journal article" date="2019" name="Int. J. Syst. Evol. Microbiol.">
        <title>The Global Catalogue of Microorganisms (GCM) 10K type strain sequencing project: providing services to taxonomists for standard genome sequencing and annotation.</title>
        <authorList>
            <consortium name="The Broad Institute Genomics Platform"/>
            <consortium name="The Broad Institute Genome Sequencing Center for Infectious Disease"/>
            <person name="Wu L."/>
            <person name="Ma J."/>
        </authorList>
    </citation>
    <scope>NUCLEOTIDE SEQUENCE [LARGE SCALE GENOMIC DNA]</scope>
    <source>
        <strain evidence="8">KCTC 52165</strain>
    </source>
</reference>
<comment type="similarity">
    <text evidence="1">Belongs to the LysR transcriptional regulatory family.</text>
</comment>
<proteinExistence type="inferred from homology"/>
<dbReference type="SUPFAM" id="SSF53850">
    <property type="entry name" value="Periplasmic binding protein-like II"/>
    <property type="match status" value="1"/>
</dbReference>